<dbReference type="AlphaFoldDB" id="A0A5P9NQA5"/>
<proteinExistence type="predicted"/>
<dbReference type="KEGG" id="halc:EY643_19410"/>
<protein>
    <submittedName>
        <fullName evidence="2">Uncharacterized protein</fullName>
    </submittedName>
</protein>
<organism evidence="2 3">
    <name type="scientific">Halioglobus maricola</name>
    <dbReference type="NCBI Taxonomy" id="2601894"/>
    <lineage>
        <taxon>Bacteria</taxon>
        <taxon>Pseudomonadati</taxon>
        <taxon>Pseudomonadota</taxon>
        <taxon>Gammaproteobacteria</taxon>
        <taxon>Cellvibrionales</taxon>
        <taxon>Halieaceae</taxon>
        <taxon>Halioglobus</taxon>
    </lineage>
</organism>
<evidence type="ECO:0000256" key="1">
    <source>
        <dbReference type="SAM" id="SignalP"/>
    </source>
</evidence>
<gene>
    <name evidence="2" type="ORF">EY643_19410</name>
</gene>
<reference evidence="2 3" key="1">
    <citation type="submission" date="2019-02" db="EMBL/GenBank/DDBJ databases">
        <authorList>
            <person name="Li S.-H."/>
        </authorList>
    </citation>
    <scope>NUCLEOTIDE SEQUENCE [LARGE SCALE GENOMIC DNA]</scope>
    <source>
        <strain evidence="2 3">IMCC14385</strain>
    </source>
</reference>
<keyword evidence="1" id="KW-0732">Signal</keyword>
<sequence length="217" mass="23203">MDLLKTLLITFLLMPALALADERTKDETVYMLAVADYEGYPDPVVGCEWAAPYLFAEPIGGAVANIYTTVTDPETGIVSPGDTVVGELWVCVDEGGEFVGPGTRVGYSQGEAYFIDLGGVQMGALGTVETATPYGFPEDLPGTYVFATSAAVVLLEDGVPGEPIGALASTYLQVPRSQADYPPVNYMSLRLYTPRDLVQEAAEEALESAVENWGWDN</sequence>
<dbReference type="EMBL" id="CP036422">
    <property type="protein sequence ID" value="QFU77666.1"/>
    <property type="molecule type" value="Genomic_DNA"/>
</dbReference>
<feature type="chain" id="PRO_5024992098" evidence="1">
    <location>
        <begin position="21"/>
        <end position="217"/>
    </location>
</feature>
<accession>A0A5P9NQA5</accession>
<dbReference type="RefSeq" id="WP_153240813.1">
    <property type="nucleotide sequence ID" value="NZ_CP036422.1"/>
</dbReference>
<name>A0A5P9NQA5_9GAMM</name>
<evidence type="ECO:0000313" key="3">
    <source>
        <dbReference type="Proteomes" id="UP000326287"/>
    </source>
</evidence>
<keyword evidence="3" id="KW-1185">Reference proteome</keyword>
<dbReference type="Proteomes" id="UP000326287">
    <property type="component" value="Chromosome"/>
</dbReference>
<feature type="signal peptide" evidence="1">
    <location>
        <begin position="1"/>
        <end position="20"/>
    </location>
</feature>
<evidence type="ECO:0000313" key="2">
    <source>
        <dbReference type="EMBL" id="QFU77666.1"/>
    </source>
</evidence>